<evidence type="ECO:0000256" key="1">
    <source>
        <dbReference type="ARBA" id="ARBA00006484"/>
    </source>
</evidence>
<dbReference type="InterPro" id="IPR057326">
    <property type="entry name" value="KR_dom"/>
</dbReference>
<dbReference type="SMART" id="SM00822">
    <property type="entry name" value="PKS_KR"/>
    <property type="match status" value="1"/>
</dbReference>
<dbReference type="PANTHER" id="PTHR43008:SF10">
    <property type="entry name" value="CHAIN DEHYDROGENASE_OXIDOREDUCTASE, PUTATIVE (AFU_ORTHOLOGUE AFUA_2G15740)-RELATED"/>
    <property type="match status" value="1"/>
</dbReference>
<dbReference type="Gene3D" id="3.40.50.720">
    <property type="entry name" value="NAD(P)-binding Rossmann-like Domain"/>
    <property type="match status" value="1"/>
</dbReference>
<dbReference type="PRINTS" id="PR00081">
    <property type="entry name" value="GDHRDH"/>
</dbReference>
<dbReference type="STRING" id="1230097.A0A423WSQ9"/>
<evidence type="ECO:0000259" key="5">
    <source>
        <dbReference type="SMART" id="SM00822"/>
    </source>
</evidence>
<sequence>MPVVRPYTFVSPIRRCYNVGSGIAESQVRSCRYQISPRPSVALPTVQRAQFMHTSPSSQASPIQINETGKRPPHPATVHRDENVGRNRFADFDLKGRVFVVTGGAQGLGLALAEGLVEAGGKVYCLDRADKPTAEYNEALARVVPEWGGSLDYRQQDVTDEVTLDRTIAAIADEHQRLDGVVAAAGIQHLCPAVDFKVADIERVLRVNFTGVFLTAAASARQMLKYKSHGSMVFIASMSGLIANKGLPSSVYNSSKAAVIQLARNLAMEWSPIDKETGAGGIRVNCISPGHIVTPMVQKHFDETPELKAFWESENPLGRLAQPSDFKGAVLYLLSRASGFTNGSNMVIDGGHTIW</sequence>
<dbReference type="SUPFAM" id="SSF51735">
    <property type="entry name" value="NAD(P)-binding Rossmann-fold domains"/>
    <property type="match status" value="1"/>
</dbReference>
<dbReference type="PROSITE" id="PS00061">
    <property type="entry name" value="ADH_SHORT"/>
    <property type="match status" value="1"/>
</dbReference>
<dbReference type="InterPro" id="IPR036291">
    <property type="entry name" value="NAD(P)-bd_dom_sf"/>
</dbReference>
<gene>
    <name evidence="6" type="ORF">VPNG_07484</name>
</gene>
<feature type="domain" description="Ketoreductase" evidence="5">
    <location>
        <begin position="97"/>
        <end position="276"/>
    </location>
</feature>
<proteinExistence type="inferred from homology"/>
<dbReference type="EMBL" id="LKEB01000042">
    <property type="protein sequence ID" value="ROW06346.1"/>
    <property type="molecule type" value="Genomic_DNA"/>
</dbReference>
<dbReference type="GO" id="GO:0016616">
    <property type="term" value="F:oxidoreductase activity, acting on the CH-OH group of donors, NAD or NADP as acceptor"/>
    <property type="evidence" value="ECO:0007669"/>
    <property type="project" value="UniProtKB-ARBA"/>
</dbReference>
<evidence type="ECO:0000256" key="2">
    <source>
        <dbReference type="ARBA" id="ARBA00022857"/>
    </source>
</evidence>
<dbReference type="OrthoDB" id="1669814at2759"/>
<evidence type="ECO:0000313" key="6">
    <source>
        <dbReference type="EMBL" id="ROW06346.1"/>
    </source>
</evidence>
<keyword evidence="3" id="KW-0560">Oxidoreductase</keyword>
<dbReference type="Pfam" id="PF13561">
    <property type="entry name" value="adh_short_C2"/>
    <property type="match status" value="1"/>
</dbReference>
<reference evidence="6 7" key="1">
    <citation type="submission" date="2015-09" db="EMBL/GenBank/DDBJ databases">
        <title>Host preference determinants of Valsa canker pathogens revealed by comparative genomics.</title>
        <authorList>
            <person name="Yin Z."/>
            <person name="Huang L."/>
        </authorList>
    </citation>
    <scope>NUCLEOTIDE SEQUENCE [LARGE SCALE GENOMIC DNA]</scope>
    <source>
        <strain evidence="6 7">SXYLt</strain>
    </source>
</reference>
<comment type="caution">
    <text evidence="6">The sequence shown here is derived from an EMBL/GenBank/DDBJ whole genome shotgun (WGS) entry which is preliminary data.</text>
</comment>
<accession>A0A423WSQ9</accession>
<dbReference type="Proteomes" id="UP000285146">
    <property type="component" value="Unassembled WGS sequence"/>
</dbReference>
<evidence type="ECO:0000256" key="4">
    <source>
        <dbReference type="SAM" id="MobiDB-lite"/>
    </source>
</evidence>
<keyword evidence="7" id="KW-1185">Reference proteome</keyword>
<dbReference type="FunFam" id="3.40.50.720:FF:000245">
    <property type="entry name" value="Short chain dehydrogenase, putative"/>
    <property type="match status" value="1"/>
</dbReference>
<feature type="compositionally biased region" description="Polar residues" evidence="4">
    <location>
        <begin position="55"/>
        <end position="67"/>
    </location>
</feature>
<feature type="region of interest" description="Disordered" evidence="4">
    <location>
        <begin position="55"/>
        <end position="80"/>
    </location>
</feature>
<organism evidence="6 7">
    <name type="scientific">Cytospora leucostoma</name>
    <dbReference type="NCBI Taxonomy" id="1230097"/>
    <lineage>
        <taxon>Eukaryota</taxon>
        <taxon>Fungi</taxon>
        <taxon>Dikarya</taxon>
        <taxon>Ascomycota</taxon>
        <taxon>Pezizomycotina</taxon>
        <taxon>Sordariomycetes</taxon>
        <taxon>Sordariomycetidae</taxon>
        <taxon>Diaporthales</taxon>
        <taxon>Cytosporaceae</taxon>
        <taxon>Cytospora</taxon>
    </lineage>
</organism>
<keyword evidence="2" id="KW-0521">NADP</keyword>
<dbReference type="GO" id="GO:0050664">
    <property type="term" value="F:oxidoreductase activity, acting on NAD(P)H, oxygen as acceptor"/>
    <property type="evidence" value="ECO:0007669"/>
    <property type="project" value="TreeGrafter"/>
</dbReference>
<dbReference type="InterPro" id="IPR020904">
    <property type="entry name" value="Sc_DH/Rdtase_CS"/>
</dbReference>
<dbReference type="PANTHER" id="PTHR43008">
    <property type="entry name" value="BENZIL REDUCTASE"/>
    <property type="match status" value="1"/>
</dbReference>
<dbReference type="AlphaFoldDB" id="A0A423WSQ9"/>
<name>A0A423WSQ9_9PEZI</name>
<evidence type="ECO:0000313" key="7">
    <source>
        <dbReference type="Proteomes" id="UP000285146"/>
    </source>
</evidence>
<comment type="similarity">
    <text evidence="1">Belongs to the short-chain dehydrogenases/reductases (SDR) family.</text>
</comment>
<evidence type="ECO:0000256" key="3">
    <source>
        <dbReference type="ARBA" id="ARBA00023002"/>
    </source>
</evidence>
<dbReference type="InParanoid" id="A0A423WSQ9"/>
<protein>
    <recommendedName>
        <fullName evidence="5">Ketoreductase domain-containing protein</fullName>
    </recommendedName>
</protein>
<dbReference type="InterPro" id="IPR002347">
    <property type="entry name" value="SDR_fam"/>
</dbReference>